<accession>A0A411WT34</accession>
<dbReference type="InterPro" id="IPR048868">
    <property type="entry name" value="OGG-like_put"/>
</dbReference>
<dbReference type="EMBL" id="BMWV01000006">
    <property type="protein sequence ID" value="GGY46519.1"/>
    <property type="molecule type" value="Genomic_DNA"/>
</dbReference>
<reference evidence="2 3" key="2">
    <citation type="submission" date="2019-02" db="EMBL/GenBank/DDBJ databases">
        <title>Draft Genome Sequences of Six Type Strains of the Genus Massilia.</title>
        <authorList>
            <person name="Miess H."/>
            <person name="Frediansyhah A."/>
            <person name="Gross H."/>
        </authorList>
    </citation>
    <scope>NUCLEOTIDE SEQUENCE [LARGE SCALE GENOMIC DNA]</scope>
    <source>
        <strain evidence="2 3">DSM 17472</strain>
    </source>
</reference>
<gene>
    <name evidence="2" type="ORF">EYF70_01400</name>
    <name evidence="1" type="ORF">GCM10007387_30820</name>
</gene>
<evidence type="ECO:0000313" key="3">
    <source>
        <dbReference type="Proteomes" id="UP000292307"/>
    </source>
</evidence>
<organism evidence="1 4">
    <name type="scientific">Pseudoduganella albidiflava</name>
    <dbReference type="NCBI Taxonomy" id="321983"/>
    <lineage>
        <taxon>Bacteria</taxon>
        <taxon>Pseudomonadati</taxon>
        <taxon>Pseudomonadota</taxon>
        <taxon>Betaproteobacteria</taxon>
        <taxon>Burkholderiales</taxon>
        <taxon>Oxalobacteraceae</taxon>
        <taxon>Telluria group</taxon>
        <taxon>Pseudoduganella</taxon>
    </lineage>
</organism>
<evidence type="ECO:0000313" key="4">
    <source>
        <dbReference type="Proteomes" id="UP000628442"/>
    </source>
</evidence>
<evidence type="ECO:0000313" key="2">
    <source>
        <dbReference type="EMBL" id="QBH99646.1"/>
    </source>
</evidence>
<protein>
    <submittedName>
        <fullName evidence="1">Uncharacterized protein</fullName>
    </submittedName>
</protein>
<keyword evidence="3" id="KW-1185">Reference proteome</keyword>
<dbReference type="Proteomes" id="UP000292307">
    <property type="component" value="Chromosome"/>
</dbReference>
<reference evidence="1" key="3">
    <citation type="submission" date="2022-12" db="EMBL/GenBank/DDBJ databases">
        <authorList>
            <person name="Sun Q."/>
            <person name="Kim S."/>
        </authorList>
    </citation>
    <scope>NUCLEOTIDE SEQUENCE</scope>
    <source>
        <strain evidence="1">KCTC 12343</strain>
    </source>
</reference>
<dbReference type="Proteomes" id="UP000628442">
    <property type="component" value="Unassembled WGS sequence"/>
</dbReference>
<sequence length="338" mass="36573">MTLQELVKGVAAEEVSSQAFRYMPKNWAAFPNLPGLLSAAGYGQAQIDAGFTLSRSDVRTVVQRLGGPGGVALVPVWGYPRGVAGQGNRKPLAAVFDNAELITTTLIQCLGRQWPASRVVDAFAIPHLGLSTLSKILYFAGLESAEGPLLIYDQMVMRALHHHAFDEYGPWPAYGAGQQSASYGRFVACTAQAARALHCTPDVIEYALFREGQRLGPAVKAAPSAPAGVADDRWLHARGFTVELTWARRSQFSYRVSGAGAITLRFGRQGECTISSDQVAALKAAFRGCEVPLTTGPHSLRAWLEQHVTMVRITSYLAPVLVILGHAEHQGRYLKFPN</sequence>
<dbReference type="EMBL" id="CP036401">
    <property type="protein sequence ID" value="QBH99646.1"/>
    <property type="molecule type" value="Genomic_DNA"/>
</dbReference>
<dbReference type="Pfam" id="PF21790">
    <property type="entry name" value="OGG"/>
    <property type="match status" value="1"/>
</dbReference>
<reference evidence="1" key="1">
    <citation type="journal article" date="2014" name="Int. J. Syst. Evol. Microbiol.">
        <title>Complete genome sequence of Corynebacterium casei LMG S-19264T (=DSM 44701T), isolated from a smear-ripened cheese.</title>
        <authorList>
            <consortium name="US DOE Joint Genome Institute (JGI-PGF)"/>
            <person name="Walter F."/>
            <person name="Albersmeier A."/>
            <person name="Kalinowski J."/>
            <person name="Ruckert C."/>
        </authorList>
    </citation>
    <scope>NUCLEOTIDE SEQUENCE</scope>
    <source>
        <strain evidence="1">KCTC 12343</strain>
    </source>
</reference>
<dbReference type="RefSeq" id="WP_131143800.1">
    <property type="nucleotide sequence ID" value="NZ_BMWV01000006.1"/>
</dbReference>
<name>A0A411WT34_9BURK</name>
<evidence type="ECO:0000313" key="1">
    <source>
        <dbReference type="EMBL" id="GGY46519.1"/>
    </source>
</evidence>
<proteinExistence type="predicted"/>
<dbReference type="OrthoDB" id="4077754at2"/>
<dbReference type="AlphaFoldDB" id="A0A411WT34"/>